<evidence type="ECO:0000256" key="2">
    <source>
        <dbReference type="ARBA" id="ARBA00022723"/>
    </source>
</evidence>
<dbReference type="Proteomes" id="UP000236161">
    <property type="component" value="Unassembled WGS sequence"/>
</dbReference>
<accession>A0A2H9ZUV2</accession>
<keyword evidence="2" id="KW-0479">Metal-binding</keyword>
<evidence type="ECO:0000256" key="4">
    <source>
        <dbReference type="SAM" id="MobiDB-lite"/>
    </source>
</evidence>
<feature type="region of interest" description="Disordered" evidence="4">
    <location>
        <begin position="1"/>
        <end position="20"/>
    </location>
</feature>
<comment type="similarity">
    <text evidence="1">Belongs to the FLZ family.</text>
</comment>
<dbReference type="PROSITE" id="PS51795">
    <property type="entry name" value="ZF_FLZ"/>
    <property type="match status" value="1"/>
</dbReference>
<protein>
    <recommendedName>
        <fullName evidence="5">FLZ-type domain-containing protein</fullName>
    </recommendedName>
</protein>
<sequence>MPQTSSTARPRPPARRPAVLAGDHRRPIQQEGSFPYEFRMADFLSTCHRCRKGLHGKDIFMYGDEKAFCSWECRQCQICIDELQEKRERETVKHTEISASPFDGENVFLSQKMAA</sequence>
<dbReference type="InterPro" id="IPR044604">
    <property type="entry name" value="FLZ12/13/14"/>
</dbReference>
<name>A0A2H9ZUV2_9ASPA</name>
<dbReference type="Pfam" id="PF04570">
    <property type="entry name" value="zf-FLZ"/>
    <property type="match status" value="1"/>
</dbReference>
<proteinExistence type="inferred from homology"/>
<evidence type="ECO:0000256" key="3">
    <source>
        <dbReference type="PROSITE-ProRule" id="PRU01131"/>
    </source>
</evidence>
<dbReference type="InterPro" id="IPR007650">
    <property type="entry name" value="Zf-FLZ_dom"/>
</dbReference>
<dbReference type="OrthoDB" id="1932717at2759"/>
<evidence type="ECO:0000313" key="6">
    <source>
        <dbReference type="EMBL" id="PKA47075.1"/>
    </source>
</evidence>
<evidence type="ECO:0000259" key="5">
    <source>
        <dbReference type="PROSITE" id="PS51795"/>
    </source>
</evidence>
<feature type="zinc finger region" description="FLZ-type" evidence="3">
    <location>
        <begin position="42"/>
        <end position="85"/>
    </location>
</feature>
<dbReference type="STRING" id="1088818.A0A2H9ZUV2"/>
<dbReference type="PANTHER" id="PTHR47208:SF5">
    <property type="entry name" value="FCS-LIKE ZINC FINGER 12-RELATED"/>
    <property type="match status" value="1"/>
</dbReference>
<dbReference type="AlphaFoldDB" id="A0A2H9ZUV2"/>
<dbReference type="GO" id="GO:0046872">
    <property type="term" value="F:metal ion binding"/>
    <property type="evidence" value="ECO:0007669"/>
    <property type="project" value="UniProtKB-KW"/>
</dbReference>
<dbReference type="EMBL" id="KZ453612">
    <property type="protein sequence ID" value="PKA47075.1"/>
    <property type="molecule type" value="Genomic_DNA"/>
</dbReference>
<feature type="domain" description="FLZ-type" evidence="5">
    <location>
        <begin position="42"/>
        <end position="85"/>
    </location>
</feature>
<organism evidence="6 7">
    <name type="scientific">Apostasia shenzhenica</name>
    <dbReference type="NCBI Taxonomy" id="1088818"/>
    <lineage>
        <taxon>Eukaryota</taxon>
        <taxon>Viridiplantae</taxon>
        <taxon>Streptophyta</taxon>
        <taxon>Embryophyta</taxon>
        <taxon>Tracheophyta</taxon>
        <taxon>Spermatophyta</taxon>
        <taxon>Magnoliopsida</taxon>
        <taxon>Liliopsida</taxon>
        <taxon>Asparagales</taxon>
        <taxon>Orchidaceae</taxon>
        <taxon>Apostasioideae</taxon>
        <taxon>Apostasia</taxon>
    </lineage>
</organism>
<keyword evidence="7" id="KW-1185">Reference proteome</keyword>
<reference evidence="6 7" key="1">
    <citation type="journal article" date="2017" name="Nature">
        <title>The Apostasia genome and the evolution of orchids.</title>
        <authorList>
            <person name="Zhang G.Q."/>
            <person name="Liu K.W."/>
            <person name="Li Z."/>
            <person name="Lohaus R."/>
            <person name="Hsiao Y.Y."/>
            <person name="Niu S.C."/>
            <person name="Wang J.Y."/>
            <person name="Lin Y.C."/>
            <person name="Xu Q."/>
            <person name="Chen L.J."/>
            <person name="Yoshida K."/>
            <person name="Fujiwara S."/>
            <person name="Wang Z.W."/>
            <person name="Zhang Y.Q."/>
            <person name="Mitsuda N."/>
            <person name="Wang M."/>
            <person name="Liu G.H."/>
            <person name="Pecoraro L."/>
            <person name="Huang H.X."/>
            <person name="Xiao X.J."/>
            <person name="Lin M."/>
            <person name="Wu X.Y."/>
            <person name="Wu W.L."/>
            <person name="Chen Y.Y."/>
            <person name="Chang S.B."/>
            <person name="Sakamoto S."/>
            <person name="Ohme-Takagi M."/>
            <person name="Yagi M."/>
            <person name="Zeng S.J."/>
            <person name="Shen C.Y."/>
            <person name="Yeh C.M."/>
            <person name="Luo Y.B."/>
            <person name="Tsai W.C."/>
            <person name="Van de Peer Y."/>
            <person name="Liu Z.J."/>
        </authorList>
    </citation>
    <scope>NUCLEOTIDE SEQUENCE [LARGE SCALE GENOMIC DNA]</scope>
    <source>
        <strain evidence="7">cv. Shenzhen</strain>
        <tissue evidence="6">Stem</tissue>
    </source>
</reference>
<gene>
    <name evidence="6" type="ORF">AXF42_Ash011749</name>
</gene>
<evidence type="ECO:0000313" key="7">
    <source>
        <dbReference type="Proteomes" id="UP000236161"/>
    </source>
</evidence>
<evidence type="ECO:0000256" key="1">
    <source>
        <dbReference type="ARBA" id="ARBA00009374"/>
    </source>
</evidence>
<dbReference type="PANTHER" id="PTHR47208">
    <property type="entry name" value="OS02G0174800 PROTEIN"/>
    <property type="match status" value="1"/>
</dbReference>